<dbReference type="Gene3D" id="3.40.1010.10">
    <property type="entry name" value="Cobalt-precorrin-4 Transmethylase, Domain 1"/>
    <property type="match status" value="1"/>
</dbReference>
<dbReference type="RefSeq" id="XP_024353954.1">
    <property type="nucleotide sequence ID" value="XM_024491448.1"/>
</dbReference>
<dbReference type="SUPFAM" id="SSF53790">
    <property type="entry name" value="Tetrapyrrole methylase"/>
    <property type="match status" value="1"/>
</dbReference>
<dbReference type="AlphaFoldDB" id="W6UNI0"/>
<dbReference type="EC" id="2.1.1.314" evidence="4"/>
<comment type="catalytic activity">
    <reaction evidence="8">
        <text>2-[(3S)-amino-3-carboxypropyl]-L-histidyl-[translation elongation factor 2] + 4 S-adenosyl-L-methionine = diphthine methyl ester-[translation elongation factor 2] + 4 S-adenosyl-L-homocysteine + 3 H(+)</text>
        <dbReference type="Rhea" id="RHEA:42652"/>
        <dbReference type="Rhea" id="RHEA-COMP:9749"/>
        <dbReference type="Rhea" id="RHEA-COMP:10173"/>
        <dbReference type="ChEBI" id="CHEBI:15378"/>
        <dbReference type="ChEBI" id="CHEBI:57856"/>
        <dbReference type="ChEBI" id="CHEBI:59789"/>
        <dbReference type="ChEBI" id="CHEBI:73995"/>
        <dbReference type="ChEBI" id="CHEBI:79005"/>
        <dbReference type="EC" id="2.1.1.314"/>
    </reaction>
</comment>
<keyword evidence="7" id="KW-0949">S-adenosyl-L-methionine</keyword>
<dbReference type="OrthoDB" id="2516at2759"/>
<evidence type="ECO:0000256" key="3">
    <source>
        <dbReference type="ARBA" id="ARBA00006729"/>
    </source>
</evidence>
<name>W6UNI0_ECHGR</name>
<dbReference type="Gene3D" id="3.30.950.10">
    <property type="entry name" value="Methyltransferase, Cobalt-precorrin-4 Transmethylase, Domain 2"/>
    <property type="match status" value="1"/>
</dbReference>
<dbReference type="InterPro" id="IPR014776">
    <property type="entry name" value="4pyrrole_Mease_sub2"/>
</dbReference>
<comment type="caution">
    <text evidence="10">The sequence shown here is derived from an EMBL/GenBank/DDBJ whole genome shotgun (WGS) entry which is preliminary data.</text>
</comment>
<comment type="similarity">
    <text evidence="3">Belongs to the diphthine synthase family.</text>
</comment>
<dbReference type="GO" id="GO:0032259">
    <property type="term" value="P:methylation"/>
    <property type="evidence" value="ECO:0007669"/>
    <property type="project" value="UniProtKB-KW"/>
</dbReference>
<dbReference type="Proteomes" id="UP000019149">
    <property type="component" value="Unassembled WGS sequence"/>
</dbReference>
<dbReference type="PANTHER" id="PTHR10882:SF0">
    <property type="entry name" value="DIPHTHINE METHYL ESTER SYNTHASE"/>
    <property type="match status" value="1"/>
</dbReference>
<evidence type="ECO:0000256" key="5">
    <source>
        <dbReference type="ARBA" id="ARBA00022603"/>
    </source>
</evidence>
<evidence type="ECO:0000256" key="6">
    <source>
        <dbReference type="ARBA" id="ARBA00022679"/>
    </source>
</evidence>
<feature type="domain" description="Tetrapyrrole methylase" evidence="9">
    <location>
        <begin position="1"/>
        <end position="80"/>
    </location>
</feature>
<reference evidence="10 11" key="1">
    <citation type="journal article" date="2013" name="Nat. Genet.">
        <title>The genome of the hydatid tapeworm Echinococcus granulosus.</title>
        <authorList>
            <person name="Zheng H."/>
            <person name="Zhang W."/>
            <person name="Zhang L."/>
            <person name="Zhang Z."/>
            <person name="Li J."/>
            <person name="Lu G."/>
            <person name="Zhu Y."/>
            <person name="Wang Y."/>
            <person name="Huang Y."/>
            <person name="Liu J."/>
            <person name="Kang H."/>
            <person name="Chen J."/>
            <person name="Wang L."/>
            <person name="Chen A."/>
            <person name="Yu S."/>
            <person name="Gao Z."/>
            <person name="Jin L."/>
            <person name="Gu W."/>
            <person name="Wang Z."/>
            <person name="Zhao L."/>
            <person name="Shi B."/>
            <person name="Wen H."/>
            <person name="Lin R."/>
            <person name="Jones M.K."/>
            <person name="Brejova B."/>
            <person name="Vinar T."/>
            <person name="Zhao G."/>
            <person name="McManus D.P."/>
            <person name="Chen Z."/>
            <person name="Zhou Y."/>
            <person name="Wang S."/>
        </authorList>
    </citation>
    <scope>NUCLEOTIDE SEQUENCE [LARGE SCALE GENOMIC DNA]</scope>
</reference>
<dbReference type="OMA" id="CTGLEMY"/>
<comment type="function">
    <text evidence="1">S-adenosyl-L-methionine-dependent methyltransferase that catalyzes four methylations of the modified target histidine residue in translation elongation factor 2 (EF-2), to form an intermediate called diphthine methyl ester. The four successive methylation reactions represent the second step of diphthamide biosynthesis.</text>
</comment>
<dbReference type="GO" id="GO:0017183">
    <property type="term" value="P:protein histidyl modification to diphthamide"/>
    <property type="evidence" value="ECO:0007669"/>
    <property type="project" value="UniProtKB-UniPathway"/>
</dbReference>
<evidence type="ECO:0000259" key="9">
    <source>
        <dbReference type="Pfam" id="PF00590"/>
    </source>
</evidence>
<evidence type="ECO:0000256" key="2">
    <source>
        <dbReference type="ARBA" id="ARBA00005156"/>
    </source>
</evidence>
<dbReference type="InterPro" id="IPR000878">
    <property type="entry name" value="4pyrrol_Mease"/>
</dbReference>
<keyword evidence="11" id="KW-1185">Reference proteome</keyword>
<evidence type="ECO:0000313" key="10">
    <source>
        <dbReference type="EMBL" id="EUB62758.1"/>
    </source>
</evidence>
<dbReference type="STRING" id="6210.W6UNI0"/>
<protein>
    <recommendedName>
        <fullName evidence="4">diphthine methyl ester synthase</fullName>
        <ecNumber evidence="4">2.1.1.314</ecNumber>
    </recommendedName>
</protein>
<dbReference type="UniPathway" id="UPA00559"/>
<dbReference type="InterPro" id="IPR014777">
    <property type="entry name" value="4pyrrole_Mease_sub1"/>
</dbReference>
<dbReference type="GeneID" id="36337914"/>
<dbReference type="GO" id="GO:0141133">
    <property type="term" value="F:diphthine methyl ester synthase activity"/>
    <property type="evidence" value="ECO:0007669"/>
    <property type="project" value="UniProtKB-EC"/>
</dbReference>
<dbReference type="EMBL" id="APAU02000010">
    <property type="protein sequence ID" value="EUB62758.1"/>
    <property type="molecule type" value="Genomic_DNA"/>
</dbReference>
<keyword evidence="5" id="KW-0489">Methyltransferase</keyword>
<comment type="pathway">
    <text evidence="2">Protein modification; peptidyl-diphthamide biosynthesis.</text>
</comment>
<dbReference type="KEGG" id="egl:EGR_02199"/>
<organism evidence="10 11">
    <name type="scientific">Echinococcus granulosus</name>
    <name type="common">Hydatid tapeworm</name>
    <dbReference type="NCBI Taxonomy" id="6210"/>
    <lineage>
        <taxon>Eukaryota</taxon>
        <taxon>Metazoa</taxon>
        <taxon>Spiralia</taxon>
        <taxon>Lophotrochozoa</taxon>
        <taxon>Platyhelminthes</taxon>
        <taxon>Cestoda</taxon>
        <taxon>Eucestoda</taxon>
        <taxon>Cyclophyllidea</taxon>
        <taxon>Taeniidae</taxon>
        <taxon>Echinococcus</taxon>
        <taxon>Echinococcus granulosus group</taxon>
    </lineage>
</organism>
<evidence type="ECO:0000313" key="11">
    <source>
        <dbReference type="Proteomes" id="UP000019149"/>
    </source>
</evidence>
<dbReference type="InterPro" id="IPR035996">
    <property type="entry name" value="4pyrrol_Methylase_sf"/>
</dbReference>
<dbReference type="PANTHER" id="PTHR10882">
    <property type="entry name" value="DIPHTHINE SYNTHASE"/>
    <property type="match status" value="1"/>
</dbReference>
<evidence type="ECO:0000256" key="7">
    <source>
        <dbReference type="ARBA" id="ARBA00022691"/>
    </source>
</evidence>
<evidence type="ECO:0000256" key="1">
    <source>
        <dbReference type="ARBA" id="ARBA00004006"/>
    </source>
</evidence>
<dbReference type="CTD" id="36337914"/>
<evidence type="ECO:0000256" key="4">
    <source>
        <dbReference type="ARBA" id="ARBA00011927"/>
    </source>
</evidence>
<proteinExistence type="inferred from homology"/>
<evidence type="ECO:0000256" key="8">
    <source>
        <dbReference type="ARBA" id="ARBA00048752"/>
    </source>
</evidence>
<dbReference type="Pfam" id="PF00590">
    <property type="entry name" value="TP_methylase"/>
    <property type="match status" value="1"/>
</dbReference>
<keyword evidence="6" id="KW-0808">Transferase</keyword>
<accession>W6UNI0</accession>
<dbReference type="InterPro" id="IPR004551">
    <property type="entry name" value="Dphthn_synthase"/>
</dbReference>
<sequence>MLYVIGLGLSTIEDISIAGLNAIQECDYVFLDAYTSILTHGIEKVSAFCGKEVRKADREFTEQDSLMISLAKGENVAFLVIKEKSLDNLLHDRDIYEPPRFMLCSEAAYQILEAGCRIRQRFMDASADPDVEAPCEPEPEIYLHPDCLAICLARVGSPTQAMLVTTMGILSTTLLTGDTDNHPNILSGPLHSLIIPGKLHPMEIEFLAARLLIGDGKEDLENVPNGTSLPVLLPPTKASRSFRERVEAMFDRHHELLSTNF</sequence>
<gene>
    <name evidence="10" type="ORF">EGR_02199</name>
</gene>